<comment type="similarity">
    <text evidence="2">Belongs to the UTP6 family.</text>
</comment>
<keyword evidence="5" id="KW-0539">Nucleus</keyword>
<name>A0A0D2G7N1_9EURO</name>
<dbReference type="InterPro" id="IPR013949">
    <property type="entry name" value="Utp6"/>
</dbReference>
<sequence>MAAASDKARFFLEQSIPELKEYERKSIFSAEEITSIARKRSDFEHKINARGSTPADFARYAEFEINVDALRRKRVKRLGVKSTAHNGKRRIFFVFDRGTRKHPGDIGLWMEAIDFARKQRAYKKLQEMLTQILRLHPTKSDLWIHAAQHAMEDNGDITEARSYMQRGLRFCRGSKAMWLEYARLEMSYIAKIHLRREVLGITTGKPDRPGQREQGDTDENLLRLPRLTALDISPNSESDDADHSALQRLESTPALSGAIPIAIFDAAIDHFRDPRFGLDFCQMLLDYDGIPACRKVADHVAASLSREYPQSWCTQACYIQLPLVSIPHDSPDFPSALRDMLARLKKARSSSETPELVGWAKSSLEKLLQTPDLDPAIRVVAESVIKSLGGPAST</sequence>
<feature type="domain" description="U3 small nucleolar RNA-associated protein 6 N-terminal" evidence="6">
    <location>
        <begin position="12"/>
        <end position="86"/>
    </location>
</feature>
<evidence type="ECO:0000313" key="8">
    <source>
        <dbReference type="Proteomes" id="UP000053029"/>
    </source>
</evidence>
<dbReference type="GO" id="GO:0000462">
    <property type="term" value="P:maturation of SSU-rRNA from tricistronic rRNA transcript (SSU-rRNA, 5.8S rRNA, LSU-rRNA)"/>
    <property type="evidence" value="ECO:0007669"/>
    <property type="project" value="InterPro"/>
</dbReference>
<dbReference type="InterPro" id="IPR003107">
    <property type="entry name" value="HAT"/>
</dbReference>
<keyword evidence="8" id="KW-1185">Reference proteome</keyword>
<dbReference type="GO" id="GO:0032040">
    <property type="term" value="C:small-subunit processome"/>
    <property type="evidence" value="ECO:0007669"/>
    <property type="project" value="TreeGrafter"/>
</dbReference>
<dbReference type="AlphaFoldDB" id="A0A0D2G7N1"/>
<accession>A0A0D2G7N1</accession>
<dbReference type="GeneID" id="25311015"/>
<organism evidence="7 8">
    <name type="scientific">Fonsecaea pedrosoi CBS 271.37</name>
    <dbReference type="NCBI Taxonomy" id="1442368"/>
    <lineage>
        <taxon>Eukaryota</taxon>
        <taxon>Fungi</taxon>
        <taxon>Dikarya</taxon>
        <taxon>Ascomycota</taxon>
        <taxon>Pezizomycotina</taxon>
        <taxon>Eurotiomycetes</taxon>
        <taxon>Chaetothyriomycetidae</taxon>
        <taxon>Chaetothyriales</taxon>
        <taxon>Herpotrichiellaceae</taxon>
        <taxon>Fonsecaea</taxon>
    </lineage>
</organism>
<comment type="subcellular location">
    <subcellularLocation>
        <location evidence="1">Nucleus</location>
        <location evidence="1">Nucleolus</location>
    </subcellularLocation>
</comment>
<dbReference type="GO" id="GO:0034388">
    <property type="term" value="C:Pwp2p-containing subcomplex of 90S preribosome"/>
    <property type="evidence" value="ECO:0007669"/>
    <property type="project" value="TreeGrafter"/>
</dbReference>
<dbReference type="InterPro" id="IPR055347">
    <property type="entry name" value="UTP6_N"/>
</dbReference>
<dbReference type="PANTHER" id="PTHR23271:SF1">
    <property type="entry name" value="U3 SMALL NUCLEOLAR RNA-ASSOCIATED PROTEIN 6 HOMOLOG"/>
    <property type="match status" value="1"/>
</dbReference>
<dbReference type="STRING" id="1442368.A0A0D2G7N1"/>
<dbReference type="EMBL" id="KN846976">
    <property type="protein sequence ID" value="KIW74755.1"/>
    <property type="molecule type" value="Genomic_DNA"/>
</dbReference>
<dbReference type="OrthoDB" id="28112at2759"/>
<evidence type="ECO:0000256" key="3">
    <source>
        <dbReference type="ARBA" id="ARBA00022552"/>
    </source>
</evidence>
<dbReference type="PANTHER" id="PTHR23271">
    <property type="entry name" value="HEPATOCELLULAR CARCINOMA-ASSOCIATED ANTIGEN 66"/>
    <property type="match status" value="1"/>
</dbReference>
<dbReference type="InterPro" id="IPR011990">
    <property type="entry name" value="TPR-like_helical_dom_sf"/>
</dbReference>
<dbReference type="GO" id="GO:0030515">
    <property type="term" value="F:snoRNA binding"/>
    <property type="evidence" value="ECO:0007669"/>
    <property type="project" value="InterPro"/>
</dbReference>
<evidence type="ECO:0000256" key="1">
    <source>
        <dbReference type="ARBA" id="ARBA00004604"/>
    </source>
</evidence>
<dbReference type="Proteomes" id="UP000053029">
    <property type="component" value="Unassembled WGS sequence"/>
</dbReference>
<dbReference type="HOGENOM" id="CLU_026025_3_1_1"/>
<dbReference type="RefSeq" id="XP_013278563.1">
    <property type="nucleotide sequence ID" value="XM_013423109.1"/>
</dbReference>
<protein>
    <recommendedName>
        <fullName evidence="6">U3 small nucleolar RNA-associated protein 6 N-terminal domain-containing protein</fullName>
    </recommendedName>
</protein>
<evidence type="ECO:0000259" key="6">
    <source>
        <dbReference type="Pfam" id="PF08640"/>
    </source>
</evidence>
<keyword evidence="3" id="KW-0698">rRNA processing</keyword>
<dbReference type="Pfam" id="PF08640">
    <property type="entry name" value="U3_assoc_6"/>
    <property type="match status" value="1"/>
</dbReference>
<dbReference type="SUPFAM" id="SSF48452">
    <property type="entry name" value="TPR-like"/>
    <property type="match status" value="1"/>
</dbReference>
<evidence type="ECO:0000256" key="2">
    <source>
        <dbReference type="ARBA" id="ARBA00010734"/>
    </source>
</evidence>
<evidence type="ECO:0000256" key="4">
    <source>
        <dbReference type="ARBA" id="ARBA00022737"/>
    </source>
</evidence>
<dbReference type="VEuPathDB" id="FungiDB:Z517_11525"/>
<dbReference type="SMART" id="SM00386">
    <property type="entry name" value="HAT"/>
    <property type="match status" value="3"/>
</dbReference>
<keyword evidence="4" id="KW-0677">Repeat</keyword>
<evidence type="ECO:0000313" key="7">
    <source>
        <dbReference type="EMBL" id="KIW74755.1"/>
    </source>
</evidence>
<evidence type="ECO:0000256" key="5">
    <source>
        <dbReference type="ARBA" id="ARBA00023242"/>
    </source>
</evidence>
<proteinExistence type="inferred from homology"/>
<dbReference type="Gene3D" id="1.25.40.10">
    <property type="entry name" value="Tetratricopeptide repeat domain"/>
    <property type="match status" value="1"/>
</dbReference>
<reference evidence="7 8" key="1">
    <citation type="submission" date="2015-01" db="EMBL/GenBank/DDBJ databases">
        <title>The Genome Sequence of Fonsecaea pedrosoi CBS 271.37.</title>
        <authorList>
            <consortium name="The Broad Institute Genomics Platform"/>
            <person name="Cuomo C."/>
            <person name="de Hoog S."/>
            <person name="Gorbushina A."/>
            <person name="Stielow B."/>
            <person name="Teixiera M."/>
            <person name="Abouelleil A."/>
            <person name="Chapman S.B."/>
            <person name="Priest M."/>
            <person name="Young S.K."/>
            <person name="Wortman J."/>
            <person name="Nusbaum C."/>
            <person name="Birren B."/>
        </authorList>
    </citation>
    <scope>NUCLEOTIDE SEQUENCE [LARGE SCALE GENOMIC DNA]</scope>
    <source>
        <strain evidence="7 8">CBS 271.37</strain>
    </source>
</reference>
<gene>
    <name evidence="7" type="ORF">Z517_11525</name>
</gene>